<dbReference type="InterPro" id="IPR011763">
    <property type="entry name" value="COA_CT_C"/>
</dbReference>
<evidence type="ECO:0000256" key="4">
    <source>
        <dbReference type="ARBA" id="ARBA00022679"/>
    </source>
</evidence>
<evidence type="ECO:0000313" key="13">
    <source>
        <dbReference type="EMBL" id="PRO91352.1"/>
    </source>
</evidence>
<dbReference type="EC" id="2.1.3.15" evidence="2"/>
<evidence type="ECO:0000256" key="1">
    <source>
        <dbReference type="ARBA" id="ARBA00004956"/>
    </source>
</evidence>
<dbReference type="GO" id="GO:0005524">
    <property type="term" value="F:ATP binding"/>
    <property type="evidence" value="ECO:0007669"/>
    <property type="project" value="UniProtKB-KW"/>
</dbReference>
<feature type="domain" description="CoA carboxyltransferase C-terminal" evidence="11">
    <location>
        <begin position="1"/>
        <end position="236"/>
    </location>
</feature>
<proteinExistence type="predicted"/>
<reference evidence="12" key="3">
    <citation type="submission" date="2023-08" db="EMBL/GenBank/DDBJ databases">
        <authorList>
            <person name="Page C.A."/>
            <person name="Perez-Diaz I.M."/>
        </authorList>
    </citation>
    <scope>NUCLEOTIDE SEQUENCE</scope>
    <source>
        <strain evidence="12">1.8.9</strain>
    </source>
</reference>
<dbReference type="GO" id="GO:0006633">
    <property type="term" value="P:fatty acid biosynthetic process"/>
    <property type="evidence" value="ECO:0007669"/>
    <property type="project" value="UniProtKB-KW"/>
</dbReference>
<evidence type="ECO:0000313" key="14">
    <source>
        <dbReference type="EMBL" id="RMW50590.1"/>
    </source>
</evidence>
<keyword evidence="7" id="KW-0067">ATP-binding</keyword>
<evidence type="ECO:0000256" key="9">
    <source>
        <dbReference type="ARBA" id="ARBA00023160"/>
    </source>
</evidence>
<dbReference type="Gene3D" id="3.90.226.10">
    <property type="entry name" value="2-enoyl-CoA Hydratase, Chain A, domain 1"/>
    <property type="match status" value="1"/>
</dbReference>
<keyword evidence="15" id="KW-1185">Reference proteome</keyword>
<dbReference type="NCBIfam" id="NF041504">
    <property type="entry name" value="AccA_sub"/>
    <property type="match status" value="1"/>
</dbReference>
<name>A0A3M6L9X8_LACPE</name>
<evidence type="ECO:0000256" key="2">
    <source>
        <dbReference type="ARBA" id="ARBA00011883"/>
    </source>
</evidence>
<evidence type="ECO:0000313" key="16">
    <source>
        <dbReference type="Proteomes" id="UP000276249"/>
    </source>
</evidence>
<dbReference type="GO" id="GO:2001295">
    <property type="term" value="P:malonyl-CoA biosynthetic process"/>
    <property type="evidence" value="ECO:0007669"/>
    <property type="project" value="UniProtKB-UniPathway"/>
</dbReference>
<dbReference type="Proteomes" id="UP000276249">
    <property type="component" value="Unassembled WGS sequence"/>
</dbReference>
<evidence type="ECO:0000313" key="15">
    <source>
        <dbReference type="Proteomes" id="UP000238378"/>
    </source>
</evidence>
<dbReference type="AlphaFoldDB" id="A0A3M6L9X8"/>
<evidence type="ECO:0000256" key="8">
    <source>
        <dbReference type="ARBA" id="ARBA00023098"/>
    </source>
</evidence>
<dbReference type="GO" id="GO:0016743">
    <property type="term" value="F:carboxyl- or carbamoyltransferase activity"/>
    <property type="evidence" value="ECO:0007669"/>
    <property type="project" value="InterPro"/>
</dbReference>
<evidence type="ECO:0000256" key="7">
    <source>
        <dbReference type="ARBA" id="ARBA00022840"/>
    </source>
</evidence>
<keyword evidence="4 13" id="KW-0808">Transferase</keyword>
<evidence type="ECO:0000256" key="10">
    <source>
        <dbReference type="ARBA" id="ARBA00049152"/>
    </source>
</evidence>
<keyword evidence="6" id="KW-0276">Fatty acid metabolism</keyword>
<comment type="pathway">
    <text evidence="1">Lipid metabolism; malonyl-CoA biosynthesis; malonyl-CoA from acetyl-CoA: step 1/1.</text>
</comment>
<dbReference type="Proteomes" id="UP000238378">
    <property type="component" value="Unassembled WGS sequence"/>
</dbReference>
<evidence type="ECO:0000256" key="5">
    <source>
        <dbReference type="ARBA" id="ARBA00022741"/>
    </source>
</evidence>
<dbReference type="InterPro" id="IPR029045">
    <property type="entry name" value="ClpP/crotonase-like_dom_sf"/>
</dbReference>
<evidence type="ECO:0000313" key="17">
    <source>
        <dbReference type="Proteomes" id="UP001263852"/>
    </source>
</evidence>
<evidence type="ECO:0000256" key="3">
    <source>
        <dbReference type="ARBA" id="ARBA00022516"/>
    </source>
</evidence>
<evidence type="ECO:0000256" key="6">
    <source>
        <dbReference type="ARBA" id="ARBA00022832"/>
    </source>
</evidence>
<dbReference type="GO" id="GO:0003989">
    <property type="term" value="F:acetyl-CoA carboxylase activity"/>
    <property type="evidence" value="ECO:0007669"/>
    <property type="project" value="InterPro"/>
</dbReference>
<reference evidence="14 16" key="2">
    <citation type="submission" date="2018-10" db="EMBL/GenBank/DDBJ databases">
        <title>Genome sequences of five Lactobacillus pentosus strains isolated from brines of traditionally fermented spanish-style green table olives and differences between them.</title>
        <authorList>
            <person name="Jimenez Diaz R."/>
        </authorList>
    </citation>
    <scope>NUCLEOTIDE SEQUENCE [LARGE SCALE GENOMIC DNA]</scope>
    <source>
        <strain evidence="14 16">IG10</strain>
    </source>
</reference>
<keyword evidence="8" id="KW-0443">Lipid metabolism</keyword>
<keyword evidence="3" id="KW-0444">Lipid biosynthesis</keyword>
<dbReference type="GO" id="GO:0009317">
    <property type="term" value="C:acetyl-CoA carboxylase complex"/>
    <property type="evidence" value="ECO:0007669"/>
    <property type="project" value="InterPro"/>
</dbReference>
<dbReference type="PROSITE" id="PS50989">
    <property type="entry name" value="COA_CT_CTER"/>
    <property type="match status" value="1"/>
</dbReference>
<comment type="caution">
    <text evidence="12">The sequence shown here is derived from an EMBL/GenBank/DDBJ whole genome shotgun (WGS) entry which is preliminary data.</text>
</comment>
<dbReference type="InterPro" id="IPR001095">
    <property type="entry name" value="Acetyl_CoA_COase_a_su"/>
</dbReference>
<dbReference type="SUPFAM" id="SSF52096">
    <property type="entry name" value="ClpP/crotonase"/>
    <property type="match status" value="1"/>
</dbReference>
<dbReference type="Proteomes" id="UP001263852">
    <property type="component" value="Unassembled WGS sequence"/>
</dbReference>
<comment type="catalytic activity">
    <reaction evidence="10">
        <text>N(6)-carboxybiotinyl-L-lysyl-[protein] + acetyl-CoA = N(6)-biotinyl-L-lysyl-[protein] + malonyl-CoA</text>
        <dbReference type="Rhea" id="RHEA:54728"/>
        <dbReference type="Rhea" id="RHEA-COMP:10505"/>
        <dbReference type="Rhea" id="RHEA-COMP:10506"/>
        <dbReference type="ChEBI" id="CHEBI:57288"/>
        <dbReference type="ChEBI" id="CHEBI:57384"/>
        <dbReference type="ChEBI" id="CHEBI:83144"/>
        <dbReference type="ChEBI" id="CHEBI:83145"/>
        <dbReference type="EC" id="2.1.3.15"/>
    </reaction>
</comment>
<keyword evidence="9" id="KW-0275">Fatty acid biosynthesis</keyword>
<evidence type="ECO:0000259" key="11">
    <source>
        <dbReference type="PROSITE" id="PS50989"/>
    </source>
</evidence>
<reference evidence="13 15" key="1">
    <citation type="submission" date="2018-03" db="EMBL/GenBank/DDBJ databases">
        <title>Draft Genome Sequences of six Lactobacillus pentosus Strains Isolated from Brines of Traditionally Fermented Spanish-Style Green Table Olives.</title>
        <authorList>
            <person name="Calero-Delgado B."/>
            <person name="Martin-Platero A.M."/>
            <person name="Perez-Pulido A.J."/>
            <person name="Benitez-Cabello A."/>
            <person name="Casimiro-Soriguer C.S."/>
            <person name="Martinez-Bueno M."/>
            <person name="Arroyo-Lopez F.N."/>
            <person name="Rodriguez-Gomez F."/>
            <person name="Bautista-Gallego J."/>
            <person name="Garrido-Fernandez A."/>
            <person name="Jimenez-Diaz R."/>
        </authorList>
    </citation>
    <scope>NUCLEOTIDE SEQUENCE [LARGE SCALE GENOMIC DNA]</scope>
    <source>
        <strain evidence="13 15">IG2</strain>
    </source>
</reference>
<dbReference type="EMBL" id="JAVLAO010000001">
    <property type="protein sequence ID" value="MDT7039165.1"/>
    <property type="molecule type" value="Genomic_DNA"/>
</dbReference>
<dbReference type="PANTHER" id="PTHR42853:SF3">
    <property type="entry name" value="ACETYL-COENZYME A CARBOXYLASE CARBOXYL TRANSFERASE SUBUNIT ALPHA, CHLOROPLASTIC"/>
    <property type="match status" value="1"/>
</dbReference>
<dbReference type="EMBL" id="RDCJ01000038">
    <property type="protein sequence ID" value="RMW50590.1"/>
    <property type="molecule type" value="Genomic_DNA"/>
</dbReference>
<gene>
    <name evidence="12" type="primary">accA</name>
    <name evidence="13" type="ORF">C6Y08_14685</name>
    <name evidence="14" type="ORF">D6U18_03075</name>
    <name evidence="12" type="ORF">RI555_09235</name>
</gene>
<dbReference type="RefSeq" id="WP_105923882.1">
    <property type="nucleotide sequence ID" value="NZ_BOUG01000007.1"/>
</dbReference>
<dbReference type="PANTHER" id="PTHR42853">
    <property type="entry name" value="ACETYL-COENZYME A CARBOXYLASE CARBOXYL TRANSFERASE SUBUNIT ALPHA"/>
    <property type="match status" value="1"/>
</dbReference>
<accession>A0A3M6L9X8</accession>
<keyword evidence="5" id="KW-0547">Nucleotide-binding</keyword>
<sequence>MADTTAYEQVQAARSTDKISIEALIDGLTEDFFACHGDRQRADDPAVIAGLATIAERPVTIIGIQKGQTLAENQARHFGCATPSGYRKALRLMQQAETLQQPVVTLINTPGAYPGVDAEYQGQGRAIADCLLAGIQLKVPFLSLIVGEGGSGGALALACGDQVWMLAKSTYSVLSPEGYATILWKQSQRAAEAAEKMRLTPTELLADGVIDRIIPEVATAADCQPLKAAIDETLTALAAKPVTELVAQRQARYRQF</sequence>
<evidence type="ECO:0000313" key="12">
    <source>
        <dbReference type="EMBL" id="MDT7039165.1"/>
    </source>
</evidence>
<dbReference type="EMBL" id="PVOB01000278">
    <property type="protein sequence ID" value="PRO91352.1"/>
    <property type="molecule type" value="Genomic_DNA"/>
</dbReference>
<protein>
    <recommendedName>
        <fullName evidence="2">acetyl-CoA carboxytransferase</fullName>
        <ecNumber evidence="2">2.1.3.15</ecNumber>
    </recommendedName>
</protein>
<organism evidence="12 17">
    <name type="scientific">Lactiplantibacillus pentosus</name>
    <name type="common">Lactobacillus pentosus</name>
    <dbReference type="NCBI Taxonomy" id="1589"/>
    <lineage>
        <taxon>Bacteria</taxon>
        <taxon>Bacillati</taxon>
        <taxon>Bacillota</taxon>
        <taxon>Bacilli</taxon>
        <taxon>Lactobacillales</taxon>
        <taxon>Lactobacillaceae</taxon>
        <taxon>Lactiplantibacillus</taxon>
    </lineage>
</organism>
<dbReference type="PRINTS" id="PR01069">
    <property type="entry name" value="ACCCTRFRASEA"/>
</dbReference>
<dbReference type="Pfam" id="PF03255">
    <property type="entry name" value="ACCA"/>
    <property type="match status" value="1"/>
</dbReference>